<name>A0A1I0TRL3_9SPHI</name>
<evidence type="ECO:0000313" key="2">
    <source>
        <dbReference type="Proteomes" id="UP000198836"/>
    </source>
</evidence>
<accession>A0A1I0TRL3</accession>
<reference evidence="2" key="1">
    <citation type="submission" date="2016-10" db="EMBL/GenBank/DDBJ databases">
        <authorList>
            <person name="Varghese N."/>
            <person name="Submissions S."/>
        </authorList>
    </citation>
    <scope>NUCLEOTIDE SEQUENCE [LARGE SCALE GENOMIC DNA]</scope>
    <source>
        <strain evidence="2">DSM 18130</strain>
    </source>
</reference>
<evidence type="ECO:0000313" key="1">
    <source>
        <dbReference type="EMBL" id="SFA54434.1"/>
    </source>
</evidence>
<keyword evidence="2" id="KW-1185">Reference proteome</keyword>
<gene>
    <name evidence="1" type="ORF">SAMN04488511_113128</name>
</gene>
<dbReference type="AlphaFoldDB" id="A0A1I0TRL3"/>
<organism evidence="1 2">
    <name type="scientific">Pedobacter suwonensis</name>
    <dbReference type="NCBI Taxonomy" id="332999"/>
    <lineage>
        <taxon>Bacteria</taxon>
        <taxon>Pseudomonadati</taxon>
        <taxon>Bacteroidota</taxon>
        <taxon>Sphingobacteriia</taxon>
        <taxon>Sphingobacteriales</taxon>
        <taxon>Sphingobacteriaceae</taxon>
        <taxon>Pedobacter</taxon>
    </lineage>
</organism>
<sequence length="41" mass="4640">MDLIVTTVNVFLPDNNLHHRIFSELPGVIPVVVQVAEKKAW</sequence>
<protein>
    <submittedName>
        <fullName evidence="1">Uncharacterized protein</fullName>
    </submittedName>
</protein>
<dbReference type="Proteomes" id="UP000198836">
    <property type="component" value="Unassembled WGS sequence"/>
</dbReference>
<proteinExistence type="predicted"/>
<dbReference type="EMBL" id="FOJM01000013">
    <property type="protein sequence ID" value="SFA54434.1"/>
    <property type="molecule type" value="Genomic_DNA"/>
</dbReference>